<evidence type="ECO:0000256" key="16">
    <source>
        <dbReference type="PIRSR" id="PIRSR611281-3"/>
    </source>
</evidence>
<dbReference type="AlphaFoldDB" id="A0A1M4SXY6"/>
<accession>A0A1M4SXY6</accession>
<keyword evidence="23" id="KW-1185">Reference proteome</keyword>
<dbReference type="InterPro" id="IPR011281">
    <property type="entry name" value="Succ_DH_flav_su_fwd"/>
</dbReference>
<evidence type="ECO:0000256" key="5">
    <source>
        <dbReference type="ARBA" id="ARBA00019965"/>
    </source>
</evidence>
<evidence type="ECO:0000256" key="12">
    <source>
        <dbReference type="ARBA" id="ARBA00049220"/>
    </source>
</evidence>
<evidence type="ECO:0000256" key="2">
    <source>
        <dbReference type="ARBA" id="ARBA00004894"/>
    </source>
</evidence>
<dbReference type="Gene3D" id="4.10.80.40">
    <property type="entry name" value="succinate dehydrogenase protein domain"/>
    <property type="match status" value="1"/>
</dbReference>
<dbReference type="InterPro" id="IPR036188">
    <property type="entry name" value="FAD/NAD-bd_sf"/>
</dbReference>
<dbReference type="PRINTS" id="PR00368">
    <property type="entry name" value="FADPNR"/>
</dbReference>
<evidence type="ECO:0000256" key="18">
    <source>
        <dbReference type="RuleBase" id="RU362051"/>
    </source>
</evidence>
<evidence type="ECO:0000313" key="23">
    <source>
        <dbReference type="Proteomes" id="UP000184295"/>
    </source>
</evidence>
<keyword evidence="9 18" id="KW-0249">Electron transport</keyword>
<evidence type="ECO:0000256" key="13">
    <source>
        <dbReference type="NCBIfam" id="TIGR01816"/>
    </source>
</evidence>
<dbReference type="Pfam" id="PF00890">
    <property type="entry name" value="FAD_binding_2"/>
    <property type="match status" value="1"/>
</dbReference>
<evidence type="ECO:0000256" key="11">
    <source>
        <dbReference type="ARBA" id="ARBA00023136"/>
    </source>
</evidence>
<dbReference type="GO" id="GO:0006099">
    <property type="term" value="P:tricarboxylic acid cycle"/>
    <property type="evidence" value="ECO:0007669"/>
    <property type="project" value="UniProtKB-UniRule"/>
</dbReference>
<evidence type="ECO:0000256" key="7">
    <source>
        <dbReference type="ARBA" id="ARBA00022630"/>
    </source>
</evidence>
<evidence type="ECO:0000259" key="21">
    <source>
        <dbReference type="Pfam" id="PF02910"/>
    </source>
</evidence>
<protein>
    <recommendedName>
        <fullName evidence="5 13">Succinate dehydrogenase flavoprotein subunit</fullName>
        <ecNumber evidence="4 18">1.3.5.1</ecNumber>
    </recommendedName>
</protein>
<keyword evidence="6 18" id="KW-0813">Transport</keyword>
<keyword evidence="18" id="KW-0816">Tricarboxylic acid cycle</keyword>
<feature type="domain" description="Fumarate reductase/succinate dehydrogenase flavoprotein-like C-terminal" evidence="21">
    <location>
        <begin position="459"/>
        <end position="585"/>
    </location>
</feature>
<dbReference type="PANTHER" id="PTHR11632:SF51">
    <property type="entry name" value="SUCCINATE DEHYDROGENASE [UBIQUINONE] FLAVOPROTEIN SUBUNIT, MITOCHONDRIAL"/>
    <property type="match status" value="1"/>
</dbReference>
<feature type="binding site" evidence="15">
    <location>
        <position position="246"/>
    </location>
    <ligand>
        <name>substrate</name>
    </ligand>
</feature>
<evidence type="ECO:0000256" key="17">
    <source>
        <dbReference type="PIRSR" id="PIRSR611281-4"/>
    </source>
</evidence>
<dbReference type="FunFam" id="3.50.50.60:FF:000016">
    <property type="entry name" value="Succinate dehydrogenase flavoprotein subunit"/>
    <property type="match status" value="1"/>
</dbReference>
<dbReference type="Gene3D" id="3.90.700.10">
    <property type="entry name" value="Succinate dehydrogenase/fumarate reductase flavoprotein, catalytic domain"/>
    <property type="match status" value="1"/>
</dbReference>
<dbReference type="STRING" id="1121881.SAMN02745225_00429"/>
<keyword evidence="7 16" id="KW-0285">Flavoprotein</keyword>
<dbReference type="EC" id="1.3.5.1" evidence="4 18"/>
<comment type="pathway">
    <text evidence="2 18">Carbohydrate metabolism; tricarboxylic acid cycle; fumarate from succinate (bacterial route): step 1/1.</text>
</comment>
<gene>
    <name evidence="22" type="ORF">SAMN02745225_00429</name>
</gene>
<keyword evidence="10 18" id="KW-0560">Oxidoreductase</keyword>
<dbReference type="RefSeq" id="WP_072788266.1">
    <property type="nucleotide sequence ID" value="NZ_FQUL01000003.1"/>
</dbReference>
<dbReference type="PROSITE" id="PS00504">
    <property type="entry name" value="FRD_SDH_FAD_BINDING"/>
    <property type="match status" value="1"/>
</dbReference>
<dbReference type="SUPFAM" id="SSF46977">
    <property type="entry name" value="Succinate dehydrogenase/fumarate reductase flavoprotein C-terminal domain"/>
    <property type="match status" value="1"/>
</dbReference>
<feature type="binding site" evidence="16">
    <location>
        <begin position="38"/>
        <end position="53"/>
    </location>
    <ligand>
        <name>FAD</name>
        <dbReference type="ChEBI" id="CHEBI:57692"/>
    </ligand>
</feature>
<dbReference type="GO" id="GO:0033765">
    <property type="term" value="F:steroid dehydrogenase activity, acting on the CH-CH group of donors"/>
    <property type="evidence" value="ECO:0007669"/>
    <property type="project" value="UniProtKB-ARBA"/>
</dbReference>
<dbReference type="GO" id="GO:0005886">
    <property type="term" value="C:plasma membrane"/>
    <property type="evidence" value="ECO:0007669"/>
    <property type="project" value="TreeGrafter"/>
</dbReference>
<feature type="binding site" evidence="15">
    <location>
        <position position="258"/>
    </location>
    <ligand>
        <name>substrate</name>
    </ligand>
</feature>
<dbReference type="PANTHER" id="PTHR11632">
    <property type="entry name" value="SUCCINATE DEHYDROGENASE 2 FLAVOPROTEIN SUBUNIT"/>
    <property type="match status" value="1"/>
</dbReference>
<organism evidence="22 23">
    <name type="scientific">Ferrithrix thermotolerans DSM 19514</name>
    <dbReference type="NCBI Taxonomy" id="1121881"/>
    <lineage>
        <taxon>Bacteria</taxon>
        <taxon>Bacillati</taxon>
        <taxon>Actinomycetota</taxon>
        <taxon>Acidimicrobiia</taxon>
        <taxon>Acidimicrobiales</taxon>
        <taxon>Acidimicrobiaceae</taxon>
        <taxon>Ferrithrix</taxon>
    </lineage>
</organism>
<evidence type="ECO:0000256" key="9">
    <source>
        <dbReference type="ARBA" id="ARBA00022982"/>
    </source>
</evidence>
<dbReference type="Pfam" id="PF02910">
    <property type="entry name" value="Succ_DH_flav_C"/>
    <property type="match status" value="1"/>
</dbReference>
<keyword evidence="8 16" id="KW-0274">FAD</keyword>
<feature type="binding site" evidence="16">
    <location>
        <position position="388"/>
    </location>
    <ligand>
        <name>FAD</name>
        <dbReference type="ChEBI" id="CHEBI:57692"/>
    </ligand>
</feature>
<dbReference type="SUPFAM" id="SSF51905">
    <property type="entry name" value="FAD/NAD(P)-binding domain"/>
    <property type="match status" value="1"/>
</dbReference>
<feature type="binding site" evidence="16">
    <location>
        <begin position="16"/>
        <end position="21"/>
    </location>
    <ligand>
        <name>FAD</name>
        <dbReference type="ChEBI" id="CHEBI:57692"/>
    </ligand>
</feature>
<dbReference type="InterPro" id="IPR037099">
    <property type="entry name" value="Fum_R/Succ_DH_flav-like_C_sf"/>
</dbReference>
<comment type="similarity">
    <text evidence="3 18">Belongs to the FAD-dependent oxidoreductase 2 family. FRD/SDH subfamily.</text>
</comment>
<dbReference type="FunFam" id="1.20.58.100:FF:000001">
    <property type="entry name" value="Succinate dehydrogenase flavoprotein subunit (SdhA)"/>
    <property type="match status" value="1"/>
</dbReference>
<dbReference type="InterPro" id="IPR014006">
    <property type="entry name" value="Succ_Dhase_FrdA_Gneg"/>
</dbReference>
<evidence type="ECO:0000256" key="1">
    <source>
        <dbReference type="ARBA" id="ARBA00004170"/>
    </source>
</evidence>
<dbReference type="InterPro" id="IPR015939">
    <property type="entry name" value="Fum_Rdtase/Succ_DH_flav-like_C"/>
</dbReference>
<dbReference type="InterPro" id="IPR003953">
    <property type="entry name" value="FAD-dep_OxRdtase_2_FAD-bd"/>
</dbReference>
<feature type="domain" description="FAD-dependent oxidoreductase 2 FAD-binding" evidence="20">
    <location>
        <begin position="11"/>
        <end position="405"/>
    </location>
</feature>
<dbReference type="GO" id="GO:0008177">
    <property type="term" value="F:succinate dehydrogenase (quinone) activity"/>
    <property type="evidence" value="ECO:0007669"/>
    <property type="project" value="UniProtKB-EC"/>
</dbReference>
<dbReference type="InterPro" id="IPR027477">
    <property type="entry name" value="Succ_DH/fumarate_Rdtase_cat_sf"/>
</dbReference>
<evidence type="ECO:0000256" key="8">
    <source>
        <dbReference type="ARBA" id="ARBA00022827"/>
    </source>
</evidence>
<evidence type="ECO:0000259" key="20">
    <source>
        <dbReference type="Pfam" id="PF00890"/>
    </source>
</evidence>
<dbReference type="NCBIfam" id="TIGR01816">
    <property type="entry name" value="sdhA_forward"/>
    <property type="match status" value="1"/>
</dbReference>
<dbReference type="GO" id="GO:0009061">
    <property type="term" value="P:anaerobic respiration"/>
    <property type="evidence" value="ECO:0007669"/>
    <property type="project" value="TreeGrafter"/>
</dbReference>
<feature type="binding site" evidence="15">
    <location>
        <position position="357"/>
    </location>
    <ligand>
        <name>substrate</name>
    </ligand>
</feature>
<evidence type="ECO:0000256" key="4">
    <source>
        <dbReference type="ARBA" id="ARBA00012792"/>
    </source>
</evidence>
<dbReference type="OrthoDB" id="9805351at2"/>
<evidence type="ECO:0000256" key="14">
    <source>
        <dbReference type="PIRSR" id="PIRSR000171-1"/>
    </source>
</evidence>
<keyword evidence="11 18" id="KW-0472">Membrane</keyword>
<comment type="catalytic activity">
    <reaction evidence="12 18">
        <text>a quinone + succinate = fumarate + a quinol</text>
        <dbReference type="Rhea" id="RHEA:40523"/>
        <dbReference type="ChEBI" id="CHEBI:24646"/>
        <dbReference type="ChEBI" id="CHEBI:29806"/>
        <dbReference type="ChEBI" id="CHEBI:30031"/>
        <dbReference type="ChEBI" id="CHEBI:132124"/>
        <dbReference type="EC" id="1.3.5.1"/>
    </reaction>
</comment>
<dbReference type="FunFam" id="3.90.700.10:FF:000001">
    <property type="entry name" value="Mitochondrial succinate dehydrogenase flavoprotein subunit"/>
    <property type="match status" value="1"/>
</dbReference>
<dbReference type="EMBL" id="FQUL01000003">
    <property type="protein sequence ID" value="SHE36817.1"/>
    <property type="molecule type" value="Genomic_DNA"/>
</dbReference>
<comment type="cofactor">
    <cofactor evidence="16">
        <name>FAD</name>
        <dbReference type="ChEBI" id="CHEBI:57692"/>
    </cofactor>
    <text evidence="16">Flavinylated by SdhE, about 5% flavinylation occurs in the absence of SdhE.</text>
</comment>
<dbReference type="GO" id="GO:0009055">
    <property type="term" value="F:electron transfer activity"/>
    <property type="evidence" value="ECO:0007669"/>
    <property type="project" value="TreeGrafter"/>
</dbReference>
<feature type="coiled-coil region" evidence="19">
    <location>
        <begin position="472"/>
        <end position="499"/>
    </location>
</feature>
<dbReference type="PIRSF" id="PIRSF000171">
    <property type="entry name" value="SDHA_APRA_LASPO"/>
    <property type="match status" value="1"/>
</dbReference>
<sequence length="585" mass="64036">MSLNVHFHSYDAVIVGAGGAGLRAAIEVSGKCRTAVLTKLYPTRSHTGAAQGGMCAALANVEEDYWEWHAFDTVKGSDYLGDQPAIDIMCQEAIDAVIDLEHFGLAFSRTPQGKIDQRRFGGHTRNHGEAPVRRSCYAADRTGHMILQTLYQQCVARDVNFFNEFQVFDVIFEGEGTERRCAGVVAYELATGDLHVFASKGVLFATGGFGKMFRISSNAHTLTGDGPGVLFQNGLPMEDLEFYQFHPTGIYGLGILLTEGARGEGGILRNGLGERFMERVAPTVKDLAPRDMVSRAIHAEIKEGRGAGPDKDYVYLDLTHLPPEQIDAKLPDITGFVRTYLGIEPKKDPIPIQPTAHYAMGGIPTNVNAEVVIDTNNTVMPGLYAAGECACVSVHGANRLGTNSLLDIVVFGRRGGRAMAEYVSSVGHPDVTKAAADKVRDHIERLKSSKGGEKVAELRTALQETMTRNASVVRTEESLKEAKATIDDLRKRYESISIDDKGSVFNSDLTEALELSHLLDLANGLVVGAMARQESRGAHWRDDFPVRDDVKWMKHTFAHQDAEGNVTLDYKDVVGGKYQPMERKY</sequence>
<feature type="active site" description="Proton acceptor" evidence="14">
    <location>
        <position position="290"/>
    </location>
</feature>
<evidence type="ECO:0000256" key="15">
    <source>
        <dbReference type="PIRSR" id="PIRSR611281-2"/>
    </source>
</evidence>
<proteinExistence type="inferred from homology"/>
<dbReference type="UniPathway" id="UPA00223">
    <property type="reaction ID" value="UER01005"/>
</dbReference>
<feature type="binding site" evidence="16">
    <location>
        <begin position="404"/>
        <end position="405"/>
    </location>
    <ligand>
        <name>FAD</name>
        <dbReference type="ChEBI" id="CHEBI:57692"/>
    </ligand>
</feature>
<feature type="binding site" evidence="16">
    <location>
        <position position="225"/>
    </location>
    <ligand>
        <name>FAD</name>
        <dbReference type="ChEBI" id="CHEBI:57692"/>
    </ligand>
</feature>
<comment type="subcellular location">
    <subcellularLocation>
        <location evidence="1">Membrane</location>
        <topology evidence="1">Peripheral membrane protein</topology>
    </subcellularLocation>
</comment>
<dbReference type="Gene3D" id="3.50.50.60">
    <property type="entry name" value="FAD/NAD(P)-binding domain"/>
    <property type="match status" value="1"/>
</dbReference>
<evidence type="ECO:0000256" key="3">
    <source>
        <dbReference type="ARBA" id="ARBA00008040"/>
    </source>
</evidence>
<dbReference type="Proteomes" id="UP000184295">
    <property type="component" value="Unassembled WGS sequence"/>
</dbReference>
<dbReference type="SUPFAM" id="SSF56425">
    <property type="entry name" value="Succinate dehydrogenase/fumarate reductase flavoprotein, catalytic domain"/>
    <property type="match status" value="1"/>
</dbReference>
<evidence type="ECO:0000256" key="6">
    <source>
        <dbReference type="ARBA" id="ARBA00022448"/>
    </source>
</evidence>
<keyword evidence="19" id="KW-0175">Coiled coil</keyword>
<evidence type="ECO:0000256" key="19">
    <source>
        <dbReference type="SAM" id="Coils"/>
    </source>
</evidence>
<feature type="binding site" evidence="15">
    <location>
        <position position="399"/>
    </location>
    <ligand>
        <name>substrate</name>
    </ligand>
</feature>
<dbReference type="InterPro" id="IPR030664">
    <property type="entry name" value="SdhA/FrdA/AprA"/>
</dbReference>
<dbReference type="NCBIfam" id="TIGR01812">
    <property type="entry name" value="sdhA_frdA_Gneg"/>
    <property type="match status" value="1"/>
</dbReference>
<dbReference type="GO" id="GO:0022900">
    <property type="term" value="P:electron transport chain"/>
    <property type="evidence" value="ECO:0007669"/>
    <property type="project" value="UniProtKB-UniRule"/>
</dbReference>
<name>A0A1M4SXY6_9ACTN</name>
<dbReference type="GO" id="GO:0050660">
    <property type="term" value="F:flavin adenine dinucleotide binding"/>
    <property type="evidence" value="ECO:0007669"/>
    <property type="project" value="UniProtKB-UniRule"/>
</dbReference>
<dbReference type="Gene3D" id="1.20.58.100">
    <property type="entry name" value="Fumarate reductase/succinate dehydrogenase flavoprotein-like, C-terminal domain"/>
    <property type="match status" value="1"/>
</dbReference>
<dbReference type="InterPro" id="IPR003952">
    <property type="entry name" value="FRD_SDH_FAD_BS"/>
</dbReference>
<evidence type="ECO:0000313" key="22">
    <source>
        <dbReference type="EMBL" id="SHE36817.1"/>
    </source>
</evidence>
<feature type="modified residue" description="Tele-8alpha-FAD histidine" evidence="17">
    <location>
        <position position="46"/>
    </location>
</feature>
<evidence type="ECO:0000256" key="10">
    <source>
        <dbReference type="ARBA" id="ARBA00023002"/>
    </source>
</evidence>
<reference evidence="23" key="1">
    <citation type="submission" date="2016-11" db="EMBL/GenBank/DDBJ databases">
        <authorList>
            <person name="Varghese N."/>
            <person name="Submissions S."/>
        </authorList>
    </citation>
    <scope>NUCLEOTIDE SEQUENCE [LARGE SCALE GENOMIC DNA]</scope>
    <source>
        <strain evidence="23">DSM 19514</strain>
    </source>
</reference>